<keyword evidence="3" id="KW-1185">Reference proteome</keyword>
<name>A0A841C6L6_9ACTN</name>
<protein>
    <submittedName>
        <fullName evidence="2">Tetratricopeptide (TPR) repeat protein</fullName>
    </submittedName>
</protein>
<comment type="caution">
    <text evidence="2">The sequence shown here is derived from an EMBL/GenBank/DDBJ whole genome shotgun (WGS) entry which is preliminary data.</text>
</comment>
<evidence type="ECO:0000313" key="2">
    <source>
        <dbReference type="EMBL" id="MBB5874580.1"/>
    </source>
</evidence>
<proteinExistence type="predicted"/>
<feature type="domain" description="CHAT" evidence="1">
    <location>
        <begin position="904"/>
        <end position="1175"/>
    </location>
</feature>
<dbReference type="SUPFAM" id="SSF48452">
    <property type="entry name" value="TPR-like"/>
    <property type="match status" value="1"/>
</dbReference>
<dbReference type="RefSeq" id="WP_184846812.1">
    <property type="nucleotide sequence ID" value="NZ_JACHMN010000003.1"/>
</dbReference>
<dbReference type="InterPro" id="IPR024983">
    <property type="entry name" value="CHAT_dom"/>
</dbReference>
<evidence type="ECO:0000259" key="1">
    <source>
        <dbReference type="Pfam" id="PF12770"/>
    </source>
</evidence>
<dbReference type="Proteomes" id="UP000587527">
    <property type="component" value="Unassembled WGS sequence"/>
</dbReference>
<dbReference type="Pfam" id="PF12770">
    <property type="entry name" value="CHAT"/>
    <property type="match status" value="1"/>
</dbReference>
<evidence type="ECO:0000313" key="3">
    <source>
        <dbReference type="Proteomes" id="UP000587527"/>
    </source>
</evidence>
<reference evidence="2 3" key="1">
    <citation type="submission" date="2020-08" db="EMBL/GenBank/DDBJ databases">
        <title>Sequencing the genomes of 1000 actinobacteria strains.</title>
        <authorList>
            <person name="Klenk H.-P."/>
        </authorList>
    </citation>
    <scope>NUCLEOTIDE SEQUENCE [LARGE SCALE GENOMIC DNA]</scope>
    <source>
        <strain evidence="2 3">DSM 45362</strain>
    </source>
</reference>
<organism evidence="2 3">
    <name type="scientific">Allocatelliglobosispora scoriae</name>
    <dbReference type="NCBI Taxonomy" id="643052"/>
    <lineage>
        <taxon>Bacteria</taxon>
        <taxon>Bacillati</taxon>
        <taxon>Actinomycetota</taxon>
        <taxon>Actinomycetes</taxon>
        <taxon>Micromonosporales</taxon>
        <taxon>Micromonosporaceae</taxon>
        <taxon>Allocatelliglobosispora</taxon>
    </lineage>
</organism>
<dbReference type="Gene3D" id="1.25.40.10">
    <property type="entry name" value="Tetratricopeptide repeat domain"/>
    <property type="match status" value="2"/>
</dbReference>
<gene>
    <name evidence="2" type="ORF">F4553_008014</name>
</gene>
<dbReference type="SUPFAM" id="SSF81901">
    <property type="entry name" value="HCP-like"/>
    <property type="match status" value="1"/>
</dbReference>
<sequence>MTDAAERDRLTAAITARLGEHRSTGDPAVIGGADAEGEAAALLGILQPLVVAGGITRLVRLRADKDLVRAVTALADLHWHRHLAGFRHQERDLHLAAALYVLVLPPFRPDLPDGLRPLVTAVMAHTGPGGWARAAWRYQKIAIGGYDGSALTTAAGVARMAVVITRPDSDTGAFARSVLGLALSMRAQTGVATPGDLAEAEAAVTESFAYFEQHSPTQAIGARVLLAHLRLLRCEQGYDPAKLDTAIELLRPLTAAGEPLYPMAWSVLGRSLALRHRLTGADADLDEAVECAARAASARDVHPIDRTTYLSNLGVHLVERYEGRQDVADLQRAVDVIRQGLAGIPAASPFRGMFLTNLTNALRLRFLELGDPGDLDEAVRAGLAAERLLPDTVKALANLADALYGRFAVRGDLADLHAAIDRHRRANELPMADGLDAASRLPNLALMLLVRFYRLGTTADLEEGIDVCKQALAIVREPRIRASALGALAEVLNARFDALADPADQERAFAASEQALRECPPAHFLLQALQLNRGARLIGRYESTGDVADLEAAIPLIEAAVHAPHLGTMARPEALGQLGHALLLRADGHGGIADRNRAVAVLRRAVDTTAEADPAWAGVASRLARALLWPDQPTGNEQQEAIELLRRAAACETAPAESRLIASRRLGRQSALAGRWEEAATAYARGVELLPRLALHGMTRIDGELALDGNLGLAMDAAACALNLGDPRRALELVEHGRAVIWRQMLSARSDLSTLRAAHPDIADELELTRRHLDEVRPDADLTTPAGVPFNADQRIALMLRWAELVARVRSLPGFGSFMAPPTAAELLAAGRDGPVAVVNVSHWRCDALVVAAGTLTVVRLPGLTHDESIERANAYLAALKAVEDTDGEPSAQAELDALLLDQLVWLWDVIAEPVLTAIGGDPGRMWWCPTGALTLLPLHGAGHHDGSGRALIDRVVCSTVPTLQALIRARSSSPGSRSGRLMFVGMPRTEGLPDLRGAAREQKWISGVVPPELLTTRVGPAATRTGVLADLAEHDHAHFSCHGIQVLGRPSLGGLMLADGMIAVTDITADHAHGELVVMSACMTATGGITVPDEAVSLAAALHHAGWRQVVATLWTVWDAVAARVTERLYSAIVVDGELVADRSAGALREAMLMVRDEAPDRPSRWVPFIHIGR</sequence>
<dbReference type="EMBL" id="JACHMN010000003">
    <property type="protein sequence ID" value="MBB5874580.1"/>
    <property type="molecule type" value="Genomic_DNA"/>
</dbReference>
<dbReference type="AlphaFoldDB" id="A0A841C6L6"/>
<accession>A0A841C6L6</accession>
<dbReference type="InterPro" id="IPR011990">
    <property type="entry name" value="TPR-like_helical_dom_sf"/>
</dbReference>